<dbReference type="PANTHER" id="PTHR47595">
    <property type="entry name" value="HEAT SHOCK 70 KDA PROTEIN 14"/>
    <property type="match status" value="1"/>
</dbReference>
<keyword evidence="1" id="KW-0175">Coiled coil</keyword>
<dbReference type="EMBL" id="KQ978797">
    <property type="protein sequence ID" value="KYN28325.1"/>
    <property type="molecule type" value="Genomic_DNA"/>
</dbReference>
<evidence type="ECO:0000259" key="2">
    <source>
        <dbReference type="Pfam" id="PF13837"/>
    </source>
</evidence>
<organism evidence="3 4">
    <name type="scientific">Trachymyrmex cornetzi</name>
    <dbReference type="NCBI Taxonomy" id="471704"/>
    <lineage>
        <taxon>Eukaryota</taxon>
        <taxon>Metazoa</taxon>
        <taxon>Ecdysozoa</taxon>
        <taxon>Arthropoda</taxon>
        <taxon>Hexapoda</taxon>
        <taxon>Insecta</taxon>
        <taxon>Pterygota</taxon>
        <taxon>Neoptera</taxon>
        <taxon>Endopterygota</taxon>
        <taxon>Hymenoptera</taxon>
        <taxon>Apocrita</taxon>
        <taxon>Aculeata</taxon>
        <taxon>Formicoidea</taxon>
        <taxon>Formicidae</taxon>
        <taxon>Myrmicinae</taxon>
        <taxon>Trachymyrmex</taxon>
    </lineage>
</organism>
<reference evidence="3 4" key="1">
    <citation type="submission" date="2015-09" db="EMBL/GenBank/DDBJ databases">
        <title>Trachymyrmex cornetzi WGS genome.</title>
        <authorList>
            <person name="Nygaard S."/>
            <person name="Hu H."/>
            <person name="Boomsma J."/>
            <person name="Zhang G."/>
        </authorList>
    </citation>
    <scope>NUCLEOTIDE SEQUENCE [LARGE SCALE GENOMIC DNA]</scope>
    <source>
        <strain evidence="3">Tcor2-1</strain>
        <tissue evidence="3">Whole body</tissue>
    </source>
</reference>
<gene>
    <name evidence="3" type="ORF">ALC57_02257</name>
</gene>
<sequence>MLLFLLRKEHDDLFKNDKVRNETVWKKIAESFKEKGYIYTAKQIENKWKNLRKNYMKTKDNNNKSGASFKKCKYFDEMDEMYGKSPSVQPVAIASNLSEKDALPLVVEEEIVDENTCSIPLKKSKLDKQLQMWTKHLDESMQKREEIRERRHQEKLAQQKEALKTYKEVMLEAMKKINEKE</sequence>
<protein>
    <recommendedName>
        <fullName evidence="2">Myb/SANT-like DNA-binding domain-containing protein</fullName>
    </recommendedName>
</protein>
<dbReference type="InterPro" id="IPR044822">
    <property type="entry name" value="Myb_DNA-bind_4"/>
</dbReference>
<accession>A0A151JPJ1</accession>
<dbReference type="Proteomes" id="UP000078492">
    <property type="component" value="Unassembled WGS sequence"/>
</dbReference>
<dbReference type="Pfam" id="PF13837">
    <property type="entry name" value="Myb_DNA-bind_4"/>
    <property type="match status" value="1"/>
</dbReference>
<feature type="coiled-coil region" evidence="1">
    <location>
        <begin position="149"/>
        <end position="176"/>
    </location>
</feature>
<evidence type="ECO:0000313" key="3">
    <source>
        <dbReference type="EMBL" id="KYN28325.1"/>
    </source>
</evidence>
<dbReference type="AlphaFoldDB" id="A0A151JPJ1"/>
<evidence type="ECO:0000256" key="1">
    <source>
        <dbReference type="SAM" id="Coils"/>
    </source>
</evidence>
<feature type="domain" description="Myb/SANT-like DNA-binding" evidence="2">
    <location>
        <begin position="3"/>
        <end position="81"/>
    </location>
</feature>
<proteinExistence type="predicted"/>
<keyword evidence="4" id="KW-1185">Reference proteome</keyword>
<name>A0A151JPJ1_9HYME</name>
<evidence type="ECO:0000313" key="4">
    <source>
        <dbReference type="Proteomes" id="UP000078492"/>
    </source>
</evidence>
<dbReference type="PANTHER" id="PTHR47595:SF1">
    <property type="entry name" value="MYB_SANT-LIKE DNA-BINDING DOMAIN-CONTAINING PROTEIN"/>
    <property type="match status" value="1"/>
</dbReference>
<dbReference type="Gene3D" id="1.10.10.60">
    <property type="entry name" value="Homeodomain-like"/>
    <property type="match status" value="1"/>
</dbReference>